<reference evidence="9" key="1">
    <citation type="journal article" date="2019" name="Int. J. Syst. Evol. Microbiol.">
        <title>The Global Catalogue of Microorganisms (GCM) 10K type strain sequencing project: providing services to taxonomists for standard genome sequencing and annotation.</title>
        <authorList>
            <consortium name="The Broad Institute Genomics Platform"/>
            <consortium name="The Broad Institute Genome Sequencing Center for Infectious Disease"/>
            <person name="Wu L."/>
            <person name="Ma J."/>
        </authorList>
    </citation>
    <scope>NUCLEOTIDE SEQUENCE [LARGE SCALE GENOMIC DNA]</scope>
    <source>
        <strain evidence="9">CGMCC 4.1721</strain>
    </source>
</reference>
<keyword evidence="9" id="KW-1185">Reference proteome</keyword>
<dbReference type="InterPro" id="IPR000412">
    <property type="entry name" value="ABC_2_transport"/>
</dbReference>
<dbReference type="Proteomes" id="UP001596208">
    <property type="component" value="Unassembled WGS sequence"/>
</dbReference>
<dbReference type="RefSeq" id="WP_051834728.1">
    <property type="nucleotide sequence ID" value="NZ_JBFADZ010000002.1"/>
</dbReference>
<feature type="transmembrane region" description="Helical" evidence="6">
    <location>
        <begin position="181"/>
        <end position="202"/>
    </location>
</feature>
<dbReference type="PANTHER" id="PTHR43229">
    <property type="entry name" value="NODULATION PROTEIN J"/>
    <property type="match status" value="1"/>
</dbReference>
<keyword evidence="6" id="KW-0813">Transport</keyword>
<evidence type="ECO:0000313" key="9">
    <source>
        <dbReference type="Proteomes" id="UP001596208"/>
    </source>
</evidence>
<organism evidence="8 9">
    <name type="scientific">Streptomyces mutomycini</name>
    <dbReference type="NCBI Taxonomy" id="284036"/>
    <lineage>
        <taxon>Bacteria</taxon>
        <taxon>Bacillati</taxon>
        <taxon>Actinomycetota</taxon>
        <taxon>Actinomycetes</taxon>
        <taxon>Kitasatosporales</taxon>
        <taxon>Streptomycetaceae</taxon>
        <taxon>Streptomyces</taxon>
    </lineage>
</organism>
<keyword evidence="6" id="KW-1003">Cell membrane</keyword>
<dbReference type="PANTHER" id="PTHR43229:SF2">
    <property type="entry name" value="NODULATION PROTEIN J"/>
    <property type="match status" value="1"/>
</dbReference>
<dbReference type="PIRSF" id="PIRSF006648">
    <property type="entry name" value="DrrB"/>
    <property type="match status" value="1"/>
</dbReference>
<keyword evidence="3 6" id="KW-1133">Transmembrane helix</keyword>
<feature type="transmembrane region" description="Helical" evidence="6">
    <location>
        <begin position="119"/>
        <end position="136"/>
    </location>
</feature>
<dbReference type="InterPro" id="IPR013525">
    <property type="entry name" value="ABC2_TM"/>
</dbReference>
<evidence type="ECO:0000256" key="4">
    <source>
        <dbReference type="ARBA" id="ARBA00023136"/>
    </source>
</evidence>
<feature type="transmembrane region" description="Helical" evidence="6">
    <location>
        <begin position="233"/>
        <end position="252"/>
    </location>
</feature>
<feature type="transmembrane region" description="Helical" evidence="6">
    <location>
        <begin position="33"/>
        <end position="52"/>
    </location>
</feature>
<evidence type="ECO:0000256" key="3">
    <source>
        <dbReference type="ARBA" id="ARBA00022989"/>
    </source>
</evidence>
<dbReference type="InterPro" id="IPR047817">
    <property type="entry name" value="ABC2_TM_bact-type"/>
</dbReference>
<feature type="transmembrane region" description="Helical" evidence="6">
    <location>
        <begin position="64"/>
        <end position="84"/>
    </location>
</feature>
<evidence type="ECO:0000313" key="8">
    <source>
        <dbReference type="EMBL" id="MFC5170994.1"/>
    </source>
</evidence>
<keyword evidence="5" id="KW-0046">Antibiotic resistance</keyword>
<feature type="transmembrane region" description="Helical" evidence="6">
    <location>
        <begin position="142"/>
        <end position="169"/>
    </location>
</feature>
<proteinExistence type="inferred from homology"/>
<evidence type="ECO:0000259" key="7">
    <source>
        <dbReference type="PROSITE" id="PS51012"/>
    </source>
</evidence>
<evidence type="ECO:0000256" key="1">
    <source>
        <dbReference type="ARBA" id="ARBA00004141"/>
    </source>
</evidence>
<comment type="similarity">
    <text evidence="6">Belongs to the ABC-2 integral membrane protein family.</text>
</comment>
<evidence type="ECO:0000256" key="5">
    <source>
        <dbReference type="ARBA" id="ARBA00023251"/>
    </source>
</evidence>
<dbReference type="Pfam" id="PF01061">
    <property type="entry name" value="ABC2_membrane"/>
    <property type="match status" value="1"/>
</dbReference>
<feature type="domain" description="ABC transmembrane type-2" evidence="7">
    <location>
        <begin position="23"/>
        <end position="254"/>
    </location>
</feature>
<protein>
    <recommendedName>
        <fullName evidence="6">Transport permease protein</fullName>
    </recommendedName>
</protein>
<comment type="subcellular location">
    <subcellularLocation>
        <location evidence="6">Cell membrane</location>
        <topology evidence="6">Multi-pass membrane protein</topology>
    </subcellularLocation>
    <subcellularLocation>
        <location evidence="1">Membrane</location>
        <topology evidence="1">Multi-pass membrane protein</topology>
    </subcellularLocation>
</comment>
<accession>A0ABW0B1B0</accession>
<sequence>MSAARRLVAGLRVTVVGGALSYRALITFLSPPLFFVMMIASPFFQIVTFSLLGRYSGAQDPDFYVVGTAIQASAMAGIYGASQAVANERAFGTLAHLLITPAGRFWIMLGRLIPTSLNGILVAVLGVFAGWAFLGLSLTPSILLPIGVAAVCASTSCAGLGLIIGALGLRFRDMYFVTNAAHLVLLIATGAAIPLTLLPGWVQGMSQVIPMAHAIAMAQDAVAGRPYSPMQSAGAELILAAVYFGVALVVLARSERLSRRLGTLELV</sequence>
<evidence type="ECO:0000256" key="2">
    <source>
        <dbReference type="ARBA" id="ARBA00022692"/>
    </source>
</evidence>
<keyword evidence="4 6" id="KW-0472">Membrane</keyword>
<dbReference type="InterPro" id="IPR051784">
    <property type="entry name" value="Nod_factor_ABC_transporter"/>
</dbReference>
<keyword evidence="2 6" id="KW-0812">Transmembrane</keyword>
<name>A0ABW0B1B0_9ACTN</name>
<feature type="transmembrane region" description="Helical" evidence="6">
    <location>
        <begin position="90"/>
        <end position="107"/>
    </location>
</feature>
<comment type="caution">
    <text evidence="8">The sequence shown here is derived from an EMBL/GenBank/DDBJ whole genome shotgun (WGS) entry which is preliminary data.</text>
</comment>
<gene>
    <name evidence="8" type="ORF">ACFPRK_10380</name>
</gene>
<evidence type="ECO:0000256" key="6">
    <source>
        <dbReference type="RuleBase" id="RU361157"/>
    </source>
</evidence>
<dbReference type="PROSITE" id="PS51012">
    <property type="entry name" value="ABC_TM2"/>
    <property type="match status" value="1"/>
</dbReference>
<dbReference type="EMBL" id="JBHSKI010000003">
    <property type="protein sequence ID" value="MFC5170994.1"/>
    <property type="molecule type" value="Genomic_DNA"/>
</dbReference>